<sequence>MGSFMSNKSFQISVVIPTYNRQELLFRAIDSVLCQSYAAIEVIVVDDGSSDSTVVDFENSNYPENVRLISTGGRKGACYARNLGVQNATGDFVAFQDSDDIWFPNKLRRQVEALCAKSAEFCFSSFIRLQAGHPPIIYPNNVYKAGDNIVLVGGDSSLIDFGQLYKNKVSTQTLLVDRDAFLSIGGFDENLPRFQDWDIAIRLFQKYDGLFLEEPLAVAYVQSDSITKNYHSGVLARKAILRKYISIYKKNPFTYLRFLLSYYIRVIVGLIK</sequence>
<organism evidence="2 3">
    <name type="scientific">Zhongshania marina</name>
    <dbReference type="NCBI Taxonomy" id="2304603"/>
    <lineage>
        <taxon>Bacteria</taxon>
        <taxon>Pseudomonadati</taxon>
        <taxon>Pseudomonadota</taxon>
        <taxon>Gammaproteobacteria</taxon>
        <taxon>Cellvibrionales</taxon>
        <taxon>Spongiibacteraceae</taxon>
        <taxon>Zhongshania</taxon>
    </lineage>
</organism>
<feature type="domain" description="Glycosyltransferase 2-like" evidence="1">
    <location>
        <begin position="13"/>
        <end position="125"/>
    </location>
</feature>
<evidence type="ECO:0000259" key="1">
    <source>
        <dbReference type="Pfam" id="PF00535"/>
    </source>
</evidence>
<evidence type="ECO:0000313" key="2">
    <source>
        <dbReference type="EMBL" id="POP52212.1"/>
    </source>
</evidence>
<protein>
    <recommendedName>
        <fullName evidence="1">Glycosyltransferase 2-like domain-containing protein</fullName>
    </recommendedName>
</protein>
<proteinExistence type="predicted"/>
<dbReference type="PANTHER" id="PTHR43685:SF3">
    <property type="entry name" value="SLR2126 PROTEIN"/>
    <property type="match status" value="1"/>
</dbReference>
<comment type="caution">
    <text evidence="2">The sequence shown here is derived from an EMBL/GenBank/DDBJ whole genome shotgun (WGS) entry which is preliminary data.</text>
</comment>
<dbReference type="SUPFAM" id="SSF53448">
    <property type="entry name" value="Nucleotide-diphospho-sugar transferases"/>
    <property type="match status" value="1"/>
</dbReference>
<accession>A0A2S4HE03</accession>
<dbReference type="Proteomes" id="UP000237222">
    <property type="component" value="Unassembled WGS sequence"/>
</dbReference>
<reference evidence="2" key="1">
    <citation type="submission" date="2018-01" db="EMBL/GenBank/DDBJ databases">
        <authorList>
            <person name="Yu X.-D."/>
        </authorList>
    </citation>
    <scope>NUCLEOTIDE SEQUENCE</scope>
    <source>
        <strain evidence="2">ZX-21</strain>
    </source>
</reference>
<dbReference type="Pfam" id="PF00535">
    <property type="entry name" value="Glycos_transf_2"/>
    <property type="match status" value="1"/>
</dbReference>
<dbReference type="AlphaFoldDB" id="A0A2S4HE03"/>
<dbReference type="CDD" id="cd00761">
    <property type="entry name" value="Glyco_tranf_GTA_type"/>
    <property type="match status" value="1"/>
</dbReference>
<name>A0A2S4HE03_9GAMM</name>
<dbReference type="InterPro" id="IPR001173">
    <property type="entry name" value="Glyco_trans_2-like"/>
</dbReference>
<evidence type="ECO:0000313" key="3">
    <source>
        <dbReference type="Proteomes" id="UP000237222"/>
    </source>
</evidence>
<dbReference type="PANTHER" id="PTHR43685">
    <property type="entry name" value="GLYCOSYLTRANSFERASE"/>
    <property type="match status" value="1"/>
</dbReference>
<dbReference type="InterPro" id="IPR050834">
    <property type="entry name" value="Glycosyltransf_2"/>
</dbReference>
<gene>
    <name evidence="2" type="ORF">C0068_14530</name>
</gene>
<dbReference type="InterPro" id="IPR029044">
    <property type="entry name" value="Nucleotide-diphossugar_trans"/>
</dbReference>
<dbReference type="EMBL" id="PQGG01000031">
    <property type="protein sequence ID" value="POP52212.1"/>
    <property type="molecule type" value="Genomic_DNA"/>
</dbReference>
<dbReference type="Gene3D" id="3.90.550.10">
    <property type="entry name" value="Spore Coat Polysaccharide Biosynthesis Protein SpsA, Chain A"/>
    <property type="match status" value="1"/>
</dbReference>